<dbReference type="InterPro" id="IPR006517">
    <property type="entry name" value="Phage_terminase_lsu-like_C"/>
</dbReference>
<proteinExistence type="predicted"/>
<accession>A0A7Y9NQA2</accession>
<keyword evidence="1" id="KW-1188">Viral release from host cell</keyword>
<dbReference type="NCBIfam" id="TIGR01630">
    <property type="entry name" value="psiM2_ORF9"/>
    <property type="match status" value="1"/>
</dbReference>
<feature type="domain" description="Terminase large subunit gp17-like C-terminal" evidence="2">
    <location>
        <begin position="29"/>
        <end position="173"/>
    </location>
</feature>
<evidence type="ECO:0000313" key="4">
    <source>
        <dbReference type="Proteomes" id="UP000534186"/>
    </source>
</evidence>
<gene>
    <name evidence="3" type="ORF">HDF12_003958</name>
</gene>
<dbReference type="Pfam" id="PF17289">
    <property type="entry name" value="Terminase_6C"/>
    <property type="match status" value="1"/>
</dbReference>
<dbReference type="InterPro" id="IPR035421">
    <property type="entry name" value="Terminase_6C"/>
</dbReference>
<protein>
    <submittedName>
        <fullName evidence="3">Putative phage terminase large subunit-like protein</fullName>
    </submittedName>
</protein>
<dbReference type="AlphaFoldDB" id="A0A7Y9NQA2"/>
<comment type="caution">
    <text evidence="3">The sequence shown here is derived from an EMBL/GenBank/DDBJ whole genome shotgun (WGS) entry which is preliminary data.</text>
</comment>
<reference evidence="3 4" key="1">
    <citation type="submission" date="2020-07" db="EMBL/GenBank/DDBJ databases">
        <title>Genomic Encyclopedia of Type Strains, Phase IV (KMG-V): Genome sequencing to study the core and pangenomes of soil and plant-associated prokaryotes.</title>
        <authorList>
            <person name="Whitman W."/>
        </authorList>
    </citation>
    <scope>NUCLEOTIDE SEQUENCE [LARGE SCALE GENOMIC DNA]</scope>
    <source>
        <strain evidence="3 4">M8UP30</strain>
    </source>
</reference>
<sequence>MGGAIIKTAWLRYYSPEERPSRFSSKIQSWDTASKSGEFNDYSVCTTWGKLNEQHYLLDVFRCRLEYPDLRRAVKEQYLKHSPNAVVIEDKGSGIQLLQDLRADGVFALKAYCPPPGNDKAMRLFAQSAVFENGCVWLPKQAPWLADYVRELTTFPGTKYDDQVDSTTQALNYLRNNNSGDIWARLGRMGA</sequence>
<organism evidence="3 4">
    <name type="scientific">Tunturiibacter lichenicola</name>
    <dbReference type="NCBI Taxonomy" id="2051959"/>
    <lineage>
        <taxon>Bacteria</taxon>
        <taxon>Pseudomonadati</taxon>
        <taxon>Acidobacteriota</taxon>
        <taxon>Terriglobia</taxon>
        <taxon>Terriglobales</taxon>
        <taxon>Acidobacteriaceae</taxon>
        <taxon>Tunturiibacter</taxon>
    </lineage>
</organism>
<dbReference type="EMBL" id="JACCCV010000002">
    <property type="protein sequence ID" value="NYF53559.1"/>
    <property type="molecule type" value="Genomic_DNA"/>
</dbReference>
<dbReference type="Gene3D" id="3.30.420.240">
    <property type="match status" value="1"/>
</dbReference>
<evidence type="ECO:0000313" key="3">
    <source>
        <dbReference type="EMBL" id="NYF53559.1"/>
    </source>
</evidence>
<dbReference type="Proteomes" id="UP000534186">
    <property type="component" value="Unassembled WGS sequence"/>
</dbReference>
<evidence type="ECO:0000256" key="1">
    <source>
        <dbReference type="ARBA" id="ARBA00022612"/>
    </source>
</evidence>
<evidence type="ECO:0000259" key="2">
    <source>
        <dbReference type="Pfam" id="PF17289"/>
    </source>
</evidence>
<name>A0A7Y9NQA2_9BACT</name>